<dbReference type="AlphaFoldDB" id="A0AA39N9S6"/>
<keyword evidence="1" id="KW-0472">Membrane</keyword>
<gene>
    <name evidence="2" type="ORF">EV420DRAFT_1526445</name>
</gene>
<protein>
    <submittedName>
        <fullName evidence="2">Uncharacterized protein</fullName>
    </submittedName>
</protein>
<reference evidence="2" key="1">
    <citation type="submission" date="2023-06" db="EMBL/GenBank/DDBJ databases">
        <authorList>
            <consortium name="Lawrence Berkeley National Laboratory"/>
            <person name="Ahrendt S."/>
            <person name="Sahu N."/>
            <person name="Indic B."/>
            <person name="Wong-Bajracharya J."/>
            <person name="Merenyi Z."/>
            <person name="Ke H.-M."/>
            <person name="Monk M."/>
            <person name="Kocsube S."/>
            <person name="Drula E."/>
            <person name="Lipzen A."/>
            <person name="Balint B."/>
            <person name="Henrissat B."/>
            <person name="Andreopoulos B."/>
            <person name="Martin F.M."/>
            <person name="Harder C.B."/>
            <person name="Rigling D."/>
            <person name="Ford K.L."/>
            <person name="Foster G.D."/>
            <person name="Pangilinan J."/>
            <person name="Papanicolaou A."/>
            <person name="Barry K."/>
            <person name="LaButti K."/>
            <person name="Viragh M."/>
            <person name="Koriabine M."/>
            <person name="Yan M."/>
            <person name="Riley R."/>
            <person name="Champramary S."/>
            <person name="Plett K.L."/>
            <person name="Tsai I.J."/>
            <person name="Slot J."/>
            <person name="Sipos G."/>
            <person name="Plett J."/>
            <person name="Nagy L.G."/>
            <person name="Grigoriev I.V."/>
        </authorList>
    </citation>
    <scope>NUCLEOTIDE SEQUENCE</scope>
    <source>
        <strain evidence="2">CCBAS 213</strain>
    </source>
</reference>
<evidence type="ECO:0000256" key="1">
    <source>
        <dbReference type="SAM" id="Phobius"/>
    </source>
</evidence>
<keyword evidence="3" id="KW-1185">Reference proteome</keyword>
<evidence type="ECO:0000313" key="3">
    <source>
        <dbReference type="Proteomes" id="UP001175211"/>
    </source>
</evidence>
<keyword evidence="1" id="KW-0812">Transmembrane</keyword>
<name>A0AA39N9S6_ARMTA</name>
<keyword evidence="1" id="KW-1133">Transmembrane helix</keyword>
<feature type="transmembrane region" description="Helical" evidence="1">
    <location>
        <begin position="22"/>
        <end position="39"/>
    </location>
</feature>
<dbReference type="Proteomes" id="UP001175211">
    <property type="component" value="Unassembled WGS sequence"/>
</dbReference>
<organism evidence="2 3">
    <name type="scientific">Armillaria tabescens</name>
    <name type="common">Ringless honey mushroom</name>
    <name type="synonym">Agaricus tabescens</name>
    <dbReference type="NCBI Taxonomy" id="1929756"/>
    <lineage>
        <taxon>Eukaryota</taxon>
        <taxon>Fungi</taxon>
        <taxon>Dikarya</taxon>
        <taxon>Basidiomycota</taxon>
        <taxon>Agaricomycotina</taxon>
        <taxon>Agaricomycetes</taxon>
        <taxon>Agaricomycetidae</taxon>
        <taxon>Agaricales</taxon>
        <taxon>Marasmiineae</taxon>
        <taxon>Physalacriaceae</taxon>
        <taxon>Desarmillaria</taxon>
    </lineage>
</organism>
<feature type="transmembrane region" description="Helical" evidence="1">
    <location>
        <begin position="59"/>
        <end position="79"/>
    </location>
</feature>
<dbReference type="GeneID" id="85355966"/>
<dbReference type="RefSeq" id="XP_060333387.1">
    <property type="nucleotide sequence ID" value="XM_060472418.1"/>
</dbReference>
<dbReference type="EMBL" id="JAUEPS010000010">
    <property type="protein sequence ID" value="KAK0461649.1"/>
    <property type="molecule type" value="Genomic_DNA"/>
</dbReference>
<accession>A0AA39N9S6</accession>
<sequence>MSLYLSKACVSRKLLTSYLQRLFYNLHILRTAILFITMIRHRQILISLLPWEKFHGHRFASCFFLASILWSLATGLLVLSSRRYHGP</sequence>
<proteinExistence type="predicted"/>
<evidence type="ECO:0000313" key="2">
    <source>
        <dbReference type="EMBL" id="KAK0461649.1"/>
    </source>
</evidence>
<comment type="caution">
    <text evidence="2">The sequence shown here is derived from an EMBL/GenBank/DDBJ whole genome shotgun (WGS) entry which is preliminary data.</text>
</comment>